<protein>
    <submittedName>
        <fullName evidence="1">DUF3010 family protein</fullName>
    </submittedName>
</protein>
<organism evidence="1 2">
    <name type="scientific">Ferrimonas pelagia</name>
    <dbReference type="NCBI Taxonomy" id="1177826"/>
    <lineage>
        <taxon>Bacteria</taxon>
        <taxon>Pseudomonadati</taxon>
        <taxon>Pseudomonadota</taxon>
        <taxon>Gammaproteobacteria</taxon>
        <taxon>Alteromonadales</taxon>
        <taxon>Ferrimonadaceae</taxon>
        <taxon>Ferrimonas</taxon>
    </lineage>
</organism>
<dbReference type="RefSeq" id="WP_345333014.1">
    <property type="nucleotide sequence ID" value="NZ_BAABJZ010000006.1"/>
</dbReference>
<dbReference type="EMBL" id="BAABJZ010000006">
    <property type="protein sequence ID" value="GAA4874708.1"/>
    <property type="molecule type" value="Genomic_DNA"/>
</dbReference>
<dbReference type="Proteomes" id="UP001499988">
    <property type="component" value="Unassembled WGS sequence"/>
</dbReference>
<gene>
    <name evidence="1" type="ORF">GCM10023333_04710</name>
</gene>
<comment type="caution">
    <text evidence="1">The sequence shown here is derived from an EMBL/GenBank/DDBJ whole genome shotgun (WGS) entry which is preliminary data.</text>
</comment>
<name>A0ABP9EDG4_9GAMM</name>
<dbReference type="Pfam" id="PF11215">
    <property type="entry name" value="DUF3010"/>
    <property type="match status" value="1"/>
</dbReference>
<reference evidence="2" key="1">
    <citation type="journal article" date="2019" name="Int. J. Syst. Evol. Microbiol.">
        <title>The Global Catalogue of Microorganisms (GCM) 10K type strain sequencing project: providing services to taxonomists for standard genome sequencing and annotation.</title>
        <authorList>
            <consortium name="The Broad Institute Genomics Platform"/>
            <consortium name="The Broad Institute Genome Sequencing Center for Infectious Disease"/>
            <person name="Wu L."/>
            <person name="Ma J."/>
        </authorList>
    </citation>
    <scope>NUCLEOTIDE SEQUENCE [LARGE SCALE GENOMIC DNA]</scope>
    <source>
        <strain evidence="2">JCM 18401</strain>
    </source>
</reference>
<evidence type="ECO:0000313" key="1">
    <source>
        <dbReference type="EMBL" id="GAA4874708.1"/>
    </source>
</evidence>
<proteinExistence type="predicted"/>
<accession>A0ABP9EDG4</accession>
<keyword evidence="2" id="KW-1185">Reference proteome</keyword>
<dbReference type="InterPro" id="IPR021378">
    <property type="entry name" value="DUF3010"/>
</dbReference>
<sequence>MRVCGVELKGAEAVLCLLDYKVESFYLPDCRQQSMPAPKIGETEATRKFYFAFQKLMEDYKVDHVVIIERHHKGKFAGSAASFKLEALIQLCEQDVSLISPGTIKAQLKRNPPMADFDAMGLKKFQKPAFEAAYAFHNEQIFGQPEE</sequence>
<evidence type="ECO:0000313" key="2">
    <source>
        <dbReference type="Proteomes" id="UP001499988"/>
    </source>
</evidence>